<dbReference type="PANTHER" id="PTHR32086:SF0">
    <property type="entry name" value="FANCONI ANEMIA GROUP D2 PROTEIN"/>
    <property type="match status" value="1"/>
</dbReference>
<dbReference type="EMBL" id="KK120036">
    <property type="protein sequence ID" value="KFM77384.1"/>
    <property type="molecule type" value="Genomic_DNA"/>
</dbReference>
<dbReference type="GO" id="GO:1990918">
    <property type="term" value="P:double-strand break repair involved in meiotic recombination"/>
    <property type="evidence" value="ECO:0007669"/>
    <property type="project" value="TreeGrafter"/>
</dbReference>
<dbReference type="GO" id="GO:0070182">
    <property type="term" value="F:DNA polymerase binding"/>
    <property type="evidence" value="ECO:0007669"/>
    <property type="project" value="TreeGrafter"/>
</dbReference>
<name>A0A087UJ45_STEMI</name>
<dbReference type="GO" id="GO:0005634">
    <property type="term" value="C:nucleus"/>
    <property type="evidence" value="ECO:0007669"/>
    <property type="project" value="UniProtKB-SubCell"/>
</dbReference>
<dbReference type="PANTHER" id="PTHR32086">
    <property type="entry name" value="FANCONI ANEMIA GROUP D2 PROTEIN"/>
    <property type="match status" value="1"/>
</dbReference>
<organism evidence="6 7">
    <name type="scientific">Stegodyphus mimosarum</name>
    <name type="common">African social velvet spider</name>
    <dbReference type="NCBI Taxonomy" id="407821"/>
    <lineage>
        <taxon>Eukaryota</taxon>
        <taxon>Metazoa</taxon>
        <taxon>Ecdysozoa</taxon>
        <taxon>Arthropoda</taxon>
        <taxon>Chelicerata</taxon>
        <taxon>Arachnida</taxon>
        <taxon>Araneae</taxon>
        <taxon>Araneomorphae</taxon>
        <taxon>Entelegynae</taxon>
        <taxon>Eresoidea</taxon>
        <taxon>Eresidae</taxon>
        <taxon>Stegodyphus</taxon>
    </lineage>
</organism>
<dbReference type="GO" id="GO:0000793">
    <property type="term" value="C:condensed chromosome"/>
    <property type="evidence" value="ECO:0007669"/>
    <property type="project" value="TreeGrafter"/>
</dbReference>
<keyword evidence="7" id="KW-1185">Reference proteome</keyword>
<comment type="similarity">
    <text evidence="5">Belongs to the Fanconi anemia protein FANCD2 family.</text>
</comment>
<protein>
    <submittedName>
        <fullName evidence="6">Uncharacterized protein</fullName>
    </submittedName>
</protein>
<accession>A0A087UJ45</accession>
<evidence type="ECO:0000313" key="7">
    <source>
        <dbReference type="Proteomes" id="UP000054359"/>
    </source>
</evidence>
<dbReference type="Pfam" id="PF14631">
    <property type="entry name" value="FancD2"/>
    <property type="match status" value="1"/>
</dbReference>
<evidence type="ECO:0000256" key="2">
    <source>
        <dbReference type="ARBA" id="ARBA00022499"/>
    </source>
</evidence>
<evidence type="ECO:0000256" key="4">
    <source>
        <dbReference type="ARBA" id="ARBA00023242"/>
    </source>
</evidence>
<evidence type="ECO:0000256" key="1">
    <source>
        <dbReference type="ARBA" id="ARBA00004123"/>
    </source>
</evidence>
<comment type="subcellular location">
    <subcellularLocation>
        <location evidence="1">Nucleus</location>
    </subcellularLocation>
</comment>
<keyword evidence="4" id="KW-0539">Nucleus</keyword>
<dbReference type="AlphaFoldDB" id="A0A087UJ45"/>
<keyword evidence="2" id="KW-1017">Isopeptide bond</keyword>
<dbReference type="GO" id="GO:0031573">
    <property type="term" value="P:mitotic intra-S DNA damage checkpoint signaling"/>
    <property type="evidence" value="ECO:0007669"/>
    <property type="project" value="TreeGrafter"/>
</dbReference>
<sequence>MKCMNLIFKVMKQIISWKNFNLGDKDKFLKKALNIPFQGKDESASCTELVAKAVTYLIKFADAIPSLSSAANFMQLLSSILVYTSDNAPKEKVSEMALAFLKKNWFDVDTKFAKTTEINENIKVIVETYIHSSSSVLESLNYLCEE</sequence>
<evidence type="ECO:0000313" key="6">
    <source>
        <dbReference type="EMBL" id="KFM77384.1"/>
    </source>
</evidence>
<dbReference type="InterPro" id="IPR029448">
    <property type="entry name" value="FANCD2"/>
</dbReference>
<keyword evidence="3" id="KW-0832">Ubl conjugation</keyword>
<dbReference type="GO" id="GO:0007129">
    <property type="term" value="P:homologous chromosome pairing at meiosis"/>
    <property type="evidence" value="ECO:0007669"/>
    <property type="project" value="TreeGrafter"/>
</dbReference>
<gene>
    <name evidence="6" type="ORF">X975_08846</name>
</gene>
<evidence type="ECO:0000256" key="3">
    <source>
        <dbReference type="ARBA" id="ARBA00022843"/>
    </source>
</evidence>
<feature type="non-terminal residue" evidence="6">
    <location>
        <position position="146"/>
    </location>
</feature>
<evidence type="ECO:0000256" key="5">
    <source>
        <dbReference type="ARBA" id="ARBA00093456"/>
    </source>
</evidence>
<dbReference type="STRING" id="407821.A0A087UJ45"/>
<dbReference type="Proteomes" id="UP000054359">
    <property type="component" value="Unassembled WGS sequence"/>
</dbReference>
<dbReference type="GO" id="GO:0036297">
    <property type="term" value="P:interstrand cross-link repair"/>
    <property type="evidence" value="ECO:0007669"/>
    <property type="project" value="TreeGrafter"/>
</dbReference>
<reference evidence="6 7" key="1">
    <citation type="submission" date="2013-11" db="EMBL/GenBank/DDBJ databases">
        <title>Genome sequencing of Stegodyphus mimosarum.</title>
        <authorList>
            <person name="Bechsgaard J."/>
        </authorList>
    </citation>
    <scope>NUCLEOTIDE SEQUENCE [LARGE SCALE GENOMIC DNA]</scope>
</reference>
<dbReference type="OrthoDB" id="27031at2759"/>
<proteinExistence type="inferred from homology"/>